<dbReference type="EMBL" id="FOMH01000002">
    <property type="protein sequence ID" value="SFC72023.1"/>
    <property type="molecule type" value="Genomic_DNA"/>
</dbReference>
<proteinExistence type="predicted"/>
<keyword evidence="1" id="KW-1133">Transmembrane helix</keyword>
<protein>
    <submittedName>
        <fullName evidence="3">Uncharacterized protein</fullName>
    </submittedName>
</protein>
<gene>
    <name evidence="3" type="ORF">SAMN05216297_1024</name>
</gene>
<sequence length="371" mass="43383">MIMKQLYITVLIIASFAALPGQTYSNVTSESKATITEMTPQRKRIDTVKIELSNVPKPIDPATQIVIVKEKEPDINFSRLIPIISTLTGLVVGFFLNRFYEWYTNRKKIKKNGKRWSIELKTLEEPIKQQIKSIEEFKLSIAKREWSYDSLELMTTISNDRFSSLDKNDLMDYLDNKTKSPWHKQLFSSEARIQEQYNKAAKISNHIHGFIDVLNHNFQHLNNKWDEFQDGISATSKKLNQDLDTLNIQINSLKYLIANDTEKLYSNEQYKPFFDLYFRFISHLNQNPNYNIHRMRVDFLDPAMMELGKLTKDNRILQTASSISILYTDLRAVNSEKDYVLDNMTELISRYNKSLDALVKIIEKLDEKIIS</sequence>
<accession>A0A1I1LP00</accession>
<evidence type="ECO:0000256" key="1">
    <source>
        <dbReference type="SAM" id="Phobius"/>
    </source>
</evidence>
<organism evidence="3 4">
    <name type="scientific">Flavobacterium phragmitis</name>
    <dbReference type="NCBI Taxonomy" id="739143"/>
    <lineage>
        <taxon>Bacteria</taxon>
        <taxon>Pseudomonadati</taxon>
        <taxon>Bacteroidota</taxon>
        <taxon>Flavobacteriia</taxon>
        <taxon>Flavobacteriales</taxon>
        <taxon>Flavobacteriaceae</taxon>
        <taxon>Flavobacterium</taxon>
    </lineage>
</organism>
<evidence type="ECO:0000313" key="4">
    <source>
        <dbReference type="Proteomes" id="UP000199672"/>
    </source>
</evidence>
<keyword evidence="2" id="KW-0732">Signal</keyword>
<name>A0A1I1LP00_9FLAO</name>
<keyword evidence="1" id="KW-0812">Transmembrane</keyword>
<dbReference type="Proteomes" id="UP000199672">
    <property type="component" value="Unassembled WGS sequence"/>
</dbReference>
<dbReference type="STRING" id="739143.SAMN05216297_1024"/>
<feature type="chain" id="PRO_5011463913" evidence="2">
    <location>
        <begin position="21"/>
        <end position="371"/>
    </location>
</feature>
<keyword evidence="4" id="KW-1185">Reference proteome</keyword>
<evidence type="ECO:0000313" key="3">
    <source>
        <dbReference type="EMBL" id="SFC72023.1"/>
    </source>
</evidence>
<reference evidence="4" key="1">
    <citation type="submission" date="2016-10" db="EMBL/GenBank/DDBJ databases">
        <authorList>
            <person name="Varghese N."/>
            <person name="Submissions S."/>
        </authorList>
    </citation>
    <scope>NUCLEOTIDE SEQUENCE [LARGE SCALE GENOMIC DNA]</scope>
    <source>
        <strain evidence="4">CGMCC 1.10370</strain>
    </source>
</reference>
<feature type="signal peptide" evidence="2">
    <location>
        <begin position="1"/>
        <end position="20"/>
    </location>
</feature>
<keyword evidence="1" id="KW-0472">Membrane</keyword>
<evidence type="ECO:0000256" key="2">
    <source>
        <dbReference type="SAM" id="SignalP"/>
    </source>
</evidence>
<feature type="transmembrane region" description="Helical" evidence="1">
    <location>
        <begin position="80"/>
        <end position="100"/>
    </location>
</feature>
<dbReference type="AlphaFoldDB" id="A0A1I1LP00"/>